<protein>
    <submittedName>
        <fullName evidence="2">Uncharacterized protein</fullName>
    </submittedName>
</protein>
<dbReference type="Proteomes" id="UP001597545">
    <property type="component" value="Unassembled WGS sequence"/>
</dbReference>
<dbReference type="RefSeq" id="WP_380905723.1">
    <property type="nucleotide sequence ID" value="NZ_JBHUEG010000012.1"/>
</dbReference>
<feature type="transmembrane region" description="Helical" evidence="1">
    <location>
        <begin position="6"/>
        <end position="25"/>
    </location>
</feature>
<organism evidence="2 3">
    <name type="scientific">Sphingobacterium suaedae</name>
    <dbReference type="NCBI Taxonomy" id="1686402"/>
    <lineage>
        <taxon>Bacteria</taxon>
        <taxon>Pseudomonadati</taxon>
        <taxon>Bacteroidota</taxon>
        <taxon>Sphingobacteriia</taxon>
        <taxon>Sphingobacteriales</taxon>
        <taxon>Sphingobacteriaceae</taxon>
        <taxon>Sphingobacterium</taxon>
    </lineage>
</organism>
<name>A0ABW5KL91_9SPHI</name>
<comment type="caution">
    <text evidence="2">The sequence shown here is derived from an EMBL/GenBank/DDBJ whole genome shotgun (WGS) entry which is preliminary data.</text>
</comment>
<keyword evidence="1" id="KW-0472">Membrane</keyword>
<gene>
    <name evidence="2" type="ORF">ACFSR5_17290</name>
</gene>
<keyword evidence="1" id="KW-1133">Transmembrane helix</keyword>
<keyword evidence="3" id="KW-1185">Reference proteome</keyword>
<keyword evidence="1" id="KW-0812">Transmembrane</keyword>
<accession>A0ABW5KL91</accession>
<dbReference type="EMBL" id="JBHULR010000015">
    <property type="protein sequence ID" value="MFD2549406.1"/>
    <property type="molecule type" value="Genomic_DNA"/>
</dbReference>
<sequence>MTTLSFYLIAAFVLFAIGFTGYLMYQKMLFQRFNCYFSLQLSLLWDQSDQKQDQLARGSVLLELMESREETKGFLITRVQFSKKEFHVRNFDKIYLDTQNPGQKLSTAFYIAKKHLHTIRDKDLAVDLTGFVVHKDNKRSLVRVRQTLKIEGRALPDEWVIANGI</sequence>
<evidence type="ECO:0000256" key="1">
    <source>
        <dbReference type="SAM" id="Phobius"/>
    </source>
</evidence>
<proteinExistence type="predicted"/>
<evidence type="ECO:0000313" key="2">
    <source>
        <dbReference type="EMBL" id="MFD2549406.1"/>
    </source>
</evidence>
<evidence type="ECO:0000313" key="3">
    <source>
        <dbReference type="Proteomes" id="UP001597545"/>
    </source>
</evidence>
<reference evidence="3" key="1">
    <citation type="journal article" date="2019" name="Int. J. Syst. Evol. Microbiol.">
        <title>The Global Catalogue of Microorganisms (GCM) 10K type strain sequencing project: providing services to taxonomists for standard genome sequencing and annotation.</title>
        <authorList>
            <consortium name="The Broad Institute Genomics Platform"/>
            <consortium name="The Broad Institute Genome Sequencing Center for Infectious Disease"/>
            <person name="Wu L."/>
            <person name="Ma J."/>
        </authorList>
    </citation>
    <scope>NUCLEOTIDE SEQUENCE [LARGE SCALE GENOMIC DNA]</scope>
    <source>
        <strain evidence="3">KCTC 42662</strain>
    </source>
</reference>